<evidence type="ECO:0000256" key="4">
    <source>
        <dbReference type="SAM" id="SignalP"/>
    </source>
</evidence>
<dbReference type="InterPro" id="IPR010829">
    <property type="entry name" value="Cerato-platanin"/>
</dbReference>
<evidence type="ECO:0000256" key="1">
    <source>
        <dbReference type="ARBA" id="ARBA00004613"/>
    </source>
</evidence>
<dbReference type="SUPFAM" id="SSF50685">
    <property type="entry name" value="Barwin-like endoglucanases"/>
    <property type="match status" value="1"/>
</dbReference>
<comment type="similarity">
    <text evidence="2">Belongs to the cerato-platanin family.</text>
</comment>
<dbReference type="Proteomes" id="UP000011761">
    <property type="component" value="Unassembled WGS sequence"/>
</dbReference>
<sequence>MRIFTALALAFAAIASATSISYDPTYDQATNSLNEVSCSDGPNGLETKYGWQTFGDIPNFPYITGSDTIPGWNSNQCGQCFSVTYNGNTIYVLGIDHTDAGLNMAQAAMDSLTGGQAVALGRVDADVSAVDVSNCGLTPSKRSRVFRA</sequence>
<dbReference type="AlphaFoldDB" id="M2NHG5"/>
<organism evidence="5 6">
    <name type="scientific">Baudoinia panamericana (strain UAMH 10762)</name>
    <name type="common">Angels' share fungus</name>
    <name type="synonym">Baudoinia compniacensis (strain UAMH 10762)</name>
    <dbReference type="NCBI Taxonomy" id="717646"/>
    <lineage>
        <taxon>Eukaryota</taxon>
        <taxon>Fungi</taxon>
        <taxon>Dikarya</taxon>
        <taxon>Ascomycota</taxon>
        <taxon>Pezizomycotina</taxon>
        <taxon>Dothideomycetes</taxon>
        <taxon>Dothideomycetidae</taxon>
        <taxon>Mycosphaerellales</taxon>
        <taxon>Teratosphaeriaceae</taxon>
        <taxon>Baudoinia</taxon>
    </lineage>
</organism>
<name>M2NHG5_BAUPA</name>
<dbReference type="Pfam" id="PF07249">
    <property type="entry name" value="Cerato-platanin"/>
    <property type="match status" value="1"/>
</dbReference>
<keyword evidence="4" id="KW-0732">Signal</keyword>
<evidence type="ECO:0000313" key="6">
    <source>
        <dbReference type="Proteomes" id="UP000011761"/>
    </source>
</evidence>
<feature type="signal peptide" evidence="4">
    <location>
        <begin position="1"/>
        <end position="17"/>
    </location>
</feature>
<dbReference type="GO" id="GO:0005576">
    <property type="term" value="C:extracellular region"/>
    <property type="evidence" value="ECO:0007669"/>
    <property type="project" value="UniProtKB-SubCell"/>
</dbReference>
<reference evidence="5 6" key="1">
    <citation type="journal article" date="2012" name="PLoS Pathog.">
        <title>Diverse lifestyles and strategies of plant pathogenesis encoded in the genomes of eighteen Dothideomycetes fungi.</title>
        <authorList>
            <person name="Ohm R.A."/>
            <person name="Feau N."/>
            <person name="Henrissat B."/>
            <person name="Schoch C.L."/>
            <person name="Horwitz B.A."/>
            <person name="Barry K.W."/>
            <person name="Condon B.J."/>
            <person name="Copeland A.C."/>
            <person name="Dhillon B."/>
            <person name="Glaser F."/>
            <person name="Hesse C.N."/>
            <person name="Kosti I."/>
            <person name="LaButti K."/>
            <person name="Lindquist E.A."/>
            <person name="Lucas S."/>
            <person name="Salamov A.A."/>
            <person name="Bradshaw R.E."/>
            <person name="Ciuffetti L."/>
            <person name="Hamelin R.C."/>
            <person name="Kema G.H.J."/>
            <person name="Lawrence C."/>
            <person name="Scott J.A."/>
            <person name="Spatafora J.W."/>
            <person name="Turgeon B.G."/>
            <person name="de Wit P.J.G.M."/>
            <person name="Zhong S."/>
            <person name="Goodwin S.B."/>
            <person name="Grigoriev I.V."/>
        </authorList>
    </citation>
    <scope>NUCLEOTIDE SEQUENCE [LARGE SCALE GENOMIC DNA]</scope>
    <source>
        <strain evidence="5 6">UAMH 10762</strain>
    </source>
</reference>
<dbReference type="eggNOG" id="ENOG502SQTH">
    <property type="taxonomic scope" value="Eukaryota"/>
</dbReference>
<dbReference type="HOGENOM" id="CLU_111635_0_0_1"/>
<proteinExistence type="inferred from homology"/>
<dbReference type="OrthoDB" id="4898945at2759"/>
<evidence type="ECO:0000313" key="5">
    <source>
        <dbReference type="EMBL" id="EMC98789.1"/>
    </source>
</evidence>
<dbReference type="EMBL" id="KB445552">
    <property type="protein sequence ID" value="EMC98789.1"/>
    <property type="molecule type" value="Genomic_DNA"/>
</dbReference>
<evidence type="ECO:0000256" key="3">
    <source>
        <dbReference type="ARBA" id="ARBA00022525"/>
    </source>
</evidence>
<protein>
    <recommendedName>
        <fullName evidence="7">Cerato-platanin</fullName>
    </recommendedName>
</protein>
<keyword evidence="6" id="KW-1185">Reference proteome</keyword>
<gene>
    <name evidence="5" type="ORF">BAUCODRAFT_380412</name>
</gene>
<dbReference type="InterPro" id="IPR036908">
    <property type="entry name" value="RlpA-like_sf"/>
</dbReference>
<evidence type="ECO:0008006" key="7">
    <source>
        <dbReference type="Google" id="ProtNLM"/>
    </source>
</evidence>
<feature type="chain" id="PRO_5004021662" description="Cerato-platanin" evidence="4">
    <location>
        <begin position="18"/>
        <end position="148"/>
    </location>
</feature>
<dbReference type="GeneID" id="19113416"/>
<dbReference type="RefSeq" id="XP_007673935.1">
    <property type="nucleotide sequence ID" value="XM_007675745.1"/>
</dbReference>
<dbReference type="OMA" id="QCGTCYG"/>
<comment type="subcellular location">
    <subcellularLocation>
        <location evidence="1">Secreted</location>
    </subcellularLocation>
</comment>
<evidence type="ECO:0000256" key="2">
    <source>
        <dbReference type="ARBA" id="ARBA00010421"/>
    </source>
</evidence>
<dbReference type="CDD" id="cd22778">
    <property type="entry name" value="DPBB_CEPL-like"/>
    <property type="match status" value="1"/>
</dbReference>
<keyword evidence="3" id="KW-0964">Secreted</keyword>
<dbReference type="Gene3D" id="2.40.40.10">
    <property type="entry name" value="RlpA-like domain"/>
    <property type="match status" value="1"/>
</dbReference>
<dbReference type="KEGG" id="bcom:BAUCODRAFT_380412"/>
<accession>M2NHG5</accession>